<evidence type="ECO:0000256" key="1">
    <source>
        <dbReference type="ARBA" id="ARBA00004196"/>
    </source>
</evidence>
<dbReference type="Pfam" id="PF00034">
    <property type="entry name" value="Cytochrom_C"/>
    <property type="match status" value="1"/>
</dbReference>
<reference evidence="8" key="1">
    <citation type="submission" date="2021-04" db="EMBL/GenBank/DDBJ databases">
        <title>Draft genome sequence data of methanotrophic Methylovulum sp. strain S1L and Methylomonas sp. strain S2AM isolated from boreal lake water columns.</title>
        <authorList>
            <person name="Rissanen A.J."/>
            <person name="Mangayil R."/>
            <person name="Svenning M.M."/>
            <person name="Khanongnuch R."/>
        </authorList>
    </citation>
    <scope>NUCLEOTIDE SEQUENCE</scope>
    <source>
        <strain evidence="8">S2AM</strain>
    </source>
</reference>
<dbReference type="InterPro" id="IPR004852">
    <property type="entry name" value="Di-haem_cyt_c_peroxidsae"/>
</dbReference>
<evidence type="ECO:0000313" key="8">
    <source>
        <dbReference type="EMBL" id="QWF72087.1"/>
    </source>
</evidence>
<evidence type="ECO:0000256" key="4">
    <source>
        <dbReference type="ARBA" id="ARBA00023002"/>
    </source>
</evidence>
<evidence type="ECO:0000256" key="3">
    <source>
        <dbReference type="ARBA" id="ARBA00022723"/>
    </source>
</evidence>
<keyword evidence="5 6" id="KW-0408">Iron</keyword>
<dbReference type="GO" id="GO:0020037">
    <property type="term" value="F:heme binding"/>
    <property type="evidence" value="ECO:0007669"/>
    <property type="project" value="InterPro"/>
</dbReference>
<protein>
    <submittedName>
        <fullName evidence="8">Heme-binding domain-containing protein</fullName>
    </submittedName>
</protein>
<evidence type="ECO:0000256" key="5">
    <source>
        <dbReference type="ARBA" id="ARBA00023004"/>
    </source>
</evidence>
<dbReference type="InterPro" id="IPR025992">
    <property type="entry name" value="Haem-bd"/>
</dbReference>
<dbReference type="GO" id="GO:0009055">
    <property type="term" value="F:electron transfer activity"/>
    <property type="evidence" value="ECO:0007669"/>
    <property type="project" value="InterPro"/>
</dbReference>
<comment type="subcellular location">
    <subcellularLocation>
        <location evidence="1">Cell envelope</location>
    </subcellularLocation>
</comment>
<organism evidence="8 9">
    <name type="scientific">Methylomonas paludis</name>
    <dbReference type="NCBI Taxonomy" id="1173101"/>
    <lineage>
        <taxon>Bacteria</taxon>
        <taxon>Pseudomonadati</taxon>
        <taxon>Pseudomonadota</taxon>
        <taxon>Gammaproteobacteria</taxon>
        <taxon>Methylococcales</taxon>
        <taxon>Methylococcaceae</taxon>
        <taxon>Methylomonas</taxon>
    </lineage>
</organism>
<evidence type="ECO:0000256" key="2">
    <source>
        <dbReference type="ARBA" id="ARBA00022617"/>
    </source>
</evidence>
<dbReference type="GO" id="GO:0004130">
    <property type="term" value="F:cytochrome-c peroxidase activity"/>
    <property type="evidence" value="ECO:0007669"/>
    <property type="project" value="TreeGrafter"/>
</dbReference>
<keyword evidence="3 6" id="KW-0479">Metal-binding</keyword>
<keyword evidence="4" id="KW-0560">Oxidoreductase</keyword>
<evidence type="ECO:0000313" key="9">
    <source>
        <dbReference type="Proteomes" id="UP000676649"/>
    </source>
</evidence>
<dbReference type="InterPro" id="IPR051395">
    <property type="entry name" value="Cytochrome_c_Peroxidase/MauG"/>
</dbReference>
<dbReference type="InterPro" id="IPR036909">
    <property type="entry name" value="Cyt_c-like_dom_sf"/>
</dbReference>
<name>A0A975MQF3_9GAMM</name>
<feature type="domain" description="Cytochrome c" evidence="7">
    <location>
        <begin position="331"/>
        <end position="450"/>
    </location>
</feature>
<dbReference type="PROSITE" id="PS51007">
    <property type="entry name" value="CYTC"/>
    <property type="match status" value="2"/>
</dbReference>
<gene>
    <name evidence="8" type="ORF">KEF85_06465</name>
</gene>
<accession>A0A975MQF3</accession>
<dbReference type="Gene3D" id="1.10.760.10">
    <property type="entry name" value="Cytochrome c-like domain"/>
    <property type="match status" value="2"/>
</dbReference>
<evidence type="ECO:0000256" key="6">
    <source>
        <dbReference type="PROSITE-ProRule" id="PRU00433"/>
    </source>
</evidence>
<dbReference type="PANTHER" id="PTHR30600:SF7">
    <property type="entry name" value="CYTOCHROME C PEROXIDASE-RELATED"/>
    <property type="match status" value="1"/>
</dbReference>
<dbReference type="EMBL" id="CP073754">
    <property type="protein sequence ID" value="QWF72087.1"/>
    <property type="molecule type" value="Genomic_DNA"/>
</dbReference>
<dbReference type="InterPro" id="IPR009056">
    <property type="entry name" value="Cyt_c-like_dom"/>
</dbReference>
<dbReference type="Pfam" id="PF14376">
    <property type="entry name" value="Haem_bd"/>
    <property type="match status" value="1"/>
</dbReference>
<keyword evidence="9" id="KW-1185">Reference proteome</keyword>
<feature type="domain" description="Cytochrome c" evidence="7">
    <location>
        <begin position="179"/>
        <end position="294"/>
    </location>
</feature>
<dbReference type="SUPFAM" id="SSF46626">
    <property type="entry name" value="Cytochrome c"/>
    <property type="match status" value="2"/>
</dbReference>
<dbReference type="RefSeq" id="WP_215584220.1">
    <property type="nucleotide sequence ID" value="NZ_CP073754.1"/>
</dbReference>
<dbReference type="SMART" id="SM01235">
    <property type="entry name" value="Haem_bd"/>
    <property type="match status" value="1"/>
</dbReference>
<dbReference type="GO" id="GO:0030313">
    <property type="term" value="C:cell envelope"/>
    <property type="evidence" value="ECO:0007669"/>
    <property type="project" value="UniProtKB-SubCell"/>
</dbReference>
<sequence length="467" mass="50582">MKKTHILLTVFGAAALFLPLSNLIGLTGKNPVIAPIAGTSANFAAVSTILQNKCVDCHSPGMTRLPIYADLPIAKQLMADDIANASARLVISKAMYSGETGFTPLMLARLEGAIRNDAMPPALYLSMHWTDRVNETEKSTLLAWIAEQRSKLAWSADTAPALKGEPVQPLPLQLTLDPNTVALGRQLFFDKRLSGDNTLNCASCHSLAKGGTDQAKTATGIGGQVGPINSPSVYNAGYNLAQFWDGRAADLVEQAAGPVANPGEMGAEWDHVIASLNQVDSYRTAFAELYPQQGLSKAGVTQAIASFEQSLVTGNARFDQYLRGSTDSLSAQEKQGYALFKENCTSCHFGPTLGGLSFEKMGRKQNYFQLRGTALTTADNGRFNVTKQENDRQVFKVPNLRNVELTYPYFHDGSIASLDEAVKIMAQVQADKHLNQDEADSLVAFLKTLTGEYQGISLRQLRQTDLE</sequence>
<proteinExistence type="predicted"/>
<dbReference type="Pfam" id="PF03150">
    <property type="entry name" value="CCP_MauG"/>
    <property type="match status" value="1"/>
</dbReference>
<keyword evidence="2 6" id="KW-0349">Heme</keyword>
<dbReference type="PANTHER" id="PTHR30600">
    <property type="entry name" value="CYTOCHROME C PEROXIDASE-RELATED"/>
    <property type="match status" value="1"/>
</dbReference>
<dbReference type="Proteomes" id="UP000676649">
    <property type="component" value="Chromosome"/>
</dbReference>
<dbReference type="AlphaFoldDB" id="A0A975MQF3"/>
<dbReference type="KEGG" id="mpad:KEF85_06465"/>
<dbReference type="GO" id="GO:0046872">
    <property type="term" value="F:metal ion binding"/>
    <property type="evidence" value="ECO:0007669"/>
    <property type="project" value="UniProtKB-KW"/>
</dbReference>
<evidence type="ECO:0000259" key="7">
    <source>
        <dbReference type="PROSITE" id="PS51007"/>
    </source>
</evidence>